<sequence>MLLELFPHLSALLIEEVQRRPDQVMLRTRARATTAICRCGQGSARVHGRYVRRLRDVAAGGLNVVIEICIRRFRCANPACPAVTFAEQIVGLTTPHSRHTPLLRGVLTQIGLALAGRAGARLAAAIGIRAGRDTLLRLVRALPE</sequence>
<dbReference type="RefSeq" id="WP_386407809.1">
    <property type="nucleotide sequence ID" value="NZ_JBHSPT010000177.1"/>
</dbReference>
<proteinExistence type="predicted"/>
<protein>
    <submittedName>
        <fullName evidence="2">Transposase family protein</fullName>
    </submittedName>
</protein>
<dbReference type="InterPro" id="IPR029261">
    <property type="entry name" value="Transposase_Znf"/>
</dbReference>
<dbReference type="EMBL" id="JBHSPT010000177">
    <property type="protein sequence ID" value="MFC6060924.1"/>
    <property type="molecule type" value="Genomic_DNA"/>
</dbReference>
<evidence type="ECO:0000313" key="3">
    <source>
        <dbReference type="Proteomes" id="UP001596242"/>
    </source>
</evidence>
<evidence type="ECO:0000259" key="1">
    <source>
        <dbReference type="Pfam" id="PF14690"/>
    </source>
</evidence>
<accession>A0ABW1MAW7</accession>
<reference evidence="3" key="1">
    <citation type="journal article" date="2019" name="Int. J. Syst. Evol. Microbiol.">
        <title>The Global Catalogue of Microorganisms (GCM) 10K type strain sequencing project: providing services to taxonomists for standard genome sequencing and annotation.</title>
        <authorList>
            <consortium name="The Broad Institute Genomics Platform"/>
            <consortium name="The Broad Institute Genome Sequencing Center for Infectious Disease"/>
            <person name="Wu L."/>
            <person name="Ma J."/>
        </authorList>
    </citation>
    <scope>NUCLEOTIDE SEQUENCE [LARGE SCALE GENOMIC DNA]</scope>
    <source>
        <strain evidence="3">JCM 12763</strain>
    </source>
</reference>
<dbReference type="Proteomes" id="UP001596242">
    <property type="component" value="Unassembled WGS sequence"/>
</dbReference>
<keyword evidence="3" id="KW-1185">Reference proteome</keyword>
<organism evidence="2 3">
    <name type="scientific">Streptomyces pratens</name>
    <dbReference type="NCBI Taxonomy" id="887456"/>
    <lineage>
        <taxon>Bacteria</taxon>
        <taxon>Bacillati</taxon>
        <taxon>Actinomycetota</taxon>
        <taxon>Actinomycetes</taxon>
        <taxon>Kitasatosporales</taxon>
        <taxon>Streptomycetaceae</taxon>
        <taxon>Streptomyces</taxon>
    </lineage>
</organism>
<feature type="domain" description="Transposase IS204/IS1001/IS1096/IS1165 zinc-finger" evidence="1">
    <location>
        <begin position="38"/>
        <end position="77"/>
    </location>
</feature>
<dbReference type="PANTHER" id="PTHR33498:SF1">
    <property type="entry name" value="TRANSPOSASE FOR INSERTION SEQUENCE ELEMENT IS1557"/>
    <property type="match status" value="1"/>
</dbReference>
<gene>
    <name evidence="2" type="ORF">ACFP50_37740</name>
</gene>
<dbReference type="PANTHER" id="PTHR33498">
    <property type="entry name" value="TRANSPOSASE FOR INSERTION SEQUENCE ELEMENT IS1557"/>
    <property type="match status" value="1"/>
</dbReference>
<evidence type="ECO:0000313" key="2">
    <source>
        <dbReference type="EMBL" id="MFC6060924.1"/>
    </source>
</evidence>
<feature type="non-terminal residue" evidence="2">
    <location>
        <position position="144"/>
    </location>
</feature>
<name>A0ABW1MAW7_9ACTN</name>
<dbReference type="InterPro" id="IPR047951">
    <property type="entry name" value="Transpos_ISL3"/>
</dbReference>
<comment type="caution">
    <text evidence="2">The sequence shown here is derived from an EMBL/GenBank/DDBJ whole genome shotgun (WGS) entry which is preliminary data.</text>
</comment>
<dbReference type="Pfam" id="PF14690">
    <property type="entry name" value="Zn_ribbon_ISL3"/>
    <property type="match status" value="1"/>
</dbReference>